<gene>
    <name evidence="2" type="ORF">EV379_2935</name>
</gene>
<reference evidence="2 3" key="1">
    <citation type="submission" date="2019-02" db="EMBL/GenBank/DDBJ databases">
        <title>Sequencing the genomes of 1000 actinobacteria strains.</title>
        <authorList>
            <person name="Klenk H.-P."/>
        </authorList>
    </citation>
    <scope>NUCLEOTIDE SEQUENCE [LARGE SCALE GENOMIC DNA]</scope>
    <source>
        <strain evidence="2 3">DSM 18319</strain>
    </source>
</reference>
<dbReference type="InterPro" id="IPR036188">
    <property type="entry name" value="FAD/NAD-bd_sf"/>
</dbReference>
<name>A0A4Q8AR17_9MICO</name>
<protein>
    <submittedName>
        <fullName evidence="2">Glycine/D-amino acid oxidase-like deaminating enzyme</fullName>
    </submittedName>
</protein>
<sequence length="466" mass="51015">MPSSATIPGLQQARPVPFWIDNAQAPERLPALRATIDTELLVVGGGYTGLWTALLAKEADREARVVLLEAGGLGNAASGRNGGFCSPSLTHGFTNGIERWPEEIDTLVRLGIENLHAMQATLERYGIDADFVMSGKVAFARTPWEAAGLEEAAQASTAHGDPARFIPAEEIPEWTSSLSYVAGMHMPNYALVDPYKLVLGLRRVCLELGVQIYEDSAALGLDSNDPGHVTVRTADGAVRAARVALATNVFQPLLRRLSLVTIPVYDYAIVTEPLSEEEFASIGWTGDVGLTDAGNQFHYYRKTPDGRILWGGYDAIYHYGSARDESKTQRQETFDKLAAQFYATYPQLAHVRFSHQWGGVVDSSTRFCLTTGTAANGRIAYALGFTGLGVTATRFAAQVMLDLLAGRSTERTQLAMIRRKPVPFPPEPVRYLGVQLTRWSMARQDETGRRNLWLRMMDALGLGFDS</sequence>
<accession>A0A4Q8AR17</accession>
<dbReference type="InterPro" id="IPR006076">
    <property type="entry name" value="FAD-dep_OxRdtase"/>
</dbReference>
<evidence type="ECO:0000313" key="3">
    <source>
        <dbReference type="Proteomes" id="UP000291483"/>
    </source>
</evidence>
<organism evidence="2 3">
    <name type="scientific">Microterricola gilva</name>
    <dbReference type="NCBI Taxonomy" id="393267"/>
    <lineage>
        <taxon>Bacteria</taxon>
        <taxon>Bacillati</taxon>
        <taxon>Actinomycetota</taxon>
        <taxon>Actinomycetes</taxon>
        <taxon>Micrococcales</taxon>
        <taxon>Microbacteriaceae</taxon>
        <taxon>Microterricola</taxon>
    </lineage>
</organism>
<proteinExistence type="predicted"/>
<feature type="domain" description="FAD dependent oxidoreductase" evidence="1">
    <location>
        <begin position="40"/>
        <end position="402"/>
    </location>
</feature>
<keyword evidence="3" id="KW-1185">Reference proteome</keyword>
<dbReference type="AlphaFoldDB" id="A0A4Q8AR17"/>
<dbReference type="PANTHER" id="PTHR13847">
    <property type="entry name" value="SARCOSINE DEHYDROGENASE-RELATED"/>
    <property type="match status" value="1"/>
</dbReference>
<evidence type="ECO:0000259" key="1">
    <source>
        <dbReference type="Pfam" id="PF01266"/>
    </source>
</evidence>
<dbReference type="EMBL" id="SHLC01000001">
    <property type="protein sequence ID" value="RZU66573.1"/>
    <property type="molecule type" value="Genomic_DNA"/>
</dbReference>
<dbReference type="OrthoDB" id="9805852at2"/>
<dbReference type="Gene3D" id="3.50.50.60">
    <property type="entry name" value="FAD/NAD(P)-binding domain"/>
    <property type="match status" value="1"/>
</dbReference>
<dbReference type="RefSeq" id="WP_130506754.1">
    <property type="nucleotide sequence ID" value="NZ_SHLC01000001.1"/>
</dbReference>
<dbReference type="Proteomes" id="UP000291483">
    <property type="component" value="Unassembled WGS sequence"/>
</dbReference>
<evidence type="ECO:0000313" key="2">
    <source>
        <dbReference type="EMBL" id="RZU66573.1"/>
    </source>
</evidence>
<dbReference type="PANTHER" id="PTHR13847:SF281">
    <property type="entry name" value="FAD DEPENDENT OXIDOREDUCTASE DOMAIN-CONTAINING PROTEIN"/>
    <property type="match status" value="1"/>
</dbReference>
<dbReference type="GO" id="GO:0005737">
    <property type="term" value="C:cytoplasm"/>
    <property type="evidence" value="ECO:0007669"/>
    <property type="project" value="TreeGrafter"/>
</dbReference>
<dbReference type="Pfam" id="PF01266">
    <property type="entry name" value="DAO"/>
    <property type="match status" value="1"/>
</dbReference>
<comment type="caution">
    <text evidence="2">The sequence shown here is derived from an EMBL/GenBank/DDBJ whole genome shotgun (WGS) entry which is preliminary data.</text>
</comment>
<dbReference type="SUPFAM" id="SSF51905">
    <property type="entry name" value="FAD/NAD(P)-binding domain"/>
    <property type="match status" value="1"/>
</dbReference>
<dbReference type="Gene3D" id="3.30.9.10">
    <property type="entry name" value="D-Amino Acid Oxidase, subunit A, domain 2"/>
    <property type="match status" value="1"/>
</dbReference>